<dbReference type="NCBIfam" id="TIGR02219">
    <property type="entry name" value="phage_NlpC_fam"/>
    <property type="match status" value="1"/>
</dbReference>
<dbReference type="PROSITE" id="PS51935">
    <property type="entry name" value="NLPC_P60"/>
    <property type="match status" value="1"/>
</dbReference>
<keyword evidence="2" id="KW-0645">Protease</keyword>
<dbReference type="OrthoDB" id="6058745at2"/>
<dbReference type="HOGENOM" id="CLU_115301_1_0_5"/>
<evidence type="ECO:0000256" key="2">
    <source>
        <dbReference type="ARBA" id="ARBA00022670"/>
    </source>
</evidence>
<name>A0A017HHJ1_9RHOB</name>
<proteinExistence type="inferred from homology"/>
<dbReference type="Gene3D" id="3.90.1720.10">
    <property type="entry name" value="endopeptidase domain like (from Nostoc punctiforme)"/>
    <property type="match status" value="1"/>
</dbReference>
<evidence type="ECO:0000256" key="3">
    <source>
        <dbReference type="ARBA" id="ARBA00022801"/>
    </source>
</evidence>
<dbReference type="Pfam" id="PF00877">
    <property type="entry name" value="NLPC_P60"/>
    <property type="match status" value="1"/>
</dbReference>
<comment type="caution">
    <text evidence="6">The sequence shown here is derived from an EMBL/GenBank/DDBJ whole genome shotgun (WGS) entry which is preliminary data.</text>
</comment>
<dbReference type="PATRIC" id="fig|1122180.6.peg.351"/>
<dbReference type="GO" id="GO:0006508">
    <property type="term" value="P:proteolysis"/>
    <property type="evidence" value="ECO:0007669"/>
    <property type="project" value="UniProtKB-KW"/>
</dbReference>
<organism evidence="6 7">
    <name type="scientific">Limimaricola hongkongensis DSM 17492</name>
    <dbReference type="NCBI Taxonomy" id="1122180"/>
    <lineage>
        <taxon>Bacteria</taxon>
        <taxon>Pseudomonadati</taxon>
        <taxon>Pseudomonadota</taxon>
        <taxon>Alphaproteobacteria</taxon>
        <taxon>Rhodobacterales</taxon>
        <taxon>Paracoccaceae</taxon>
        <taxon>Limimaricola</taxon>
    </lineage>
</organism>
<feature type="domain" description="NlpC/P60" evidence="5">
    <location>
        <begin position="42"/>
        <end position="182"/>
    </location>
</feature>
<evidence type="ECO:0000313" key="7">
    <source>
        <dbReference type="Proteomes" id="UP000025047"/>
    </source>
</evidence>
<dbReference type="Proteomes" id="UP000025047">
    <property type="component" value="Unassembled WGS sequence"/>
</dbReference>
<dbReference type="AlphaFoldDB" id="A0A017HHJ1"/>
<accession>A0A017HHJ1</accession>
<sequence>MPETRGRVVPEARGRVVPEARGKVVPEARGRVVPEARGRVVPEARGKVVAEARRWIGTPYLHGAARRGAGCDCLGLVRGVWVALAGAAPEAVPAYPRHEASAREILRDAARRHLREIAPEAAGPGDLLLFRLRRGAAARHLGVMAAQGGGPSFIHAYEGHGVVESPLTPPWRRRIAACFALTERIG</sequence>
<keyword evidence="3" id="KW-0378">Hydrolase</keyword>
<dbReference type="GO" id="GO:0008234">
    <property type="term" value="F:cysteine-type peptidase activity"/>
    <property type="evidence" value="ECO:0007669"/>
    <property type="project" value="UniProtKB-KW"/>
</dbReference>
<evidence type="ECO:0000313" key="6">
    <source>
        <dbReference type="EMBL" id="EYD73790.1"/>
    </source>
</evidence>
<keyword evidence="7" id="KW-1185">Reference proteome</keyword>
<dbReference type="EMBL" id="APGJ01000001">
    <property type="protein sequence ID" value="EYD73790.1"/>
    <property type="molecule type" value="Genomic_DNA"/>
</dbReference>
<dbReference type="eggNOG" id="COG0791">
    <property type="taxonomic scope" value="Bacteria"/>
</dbReference>
<evidence type="ECO:0000256" key="1">
    <source>
        <dbReference type="ARBA" id="ARBA00007074"/>
    </source>
</evidence>
<dbReference type="SUPFAM" id="SSF54001">
    <property type="entry name" value="Cysteine proteinases"/>
    <property type="match status" value="1"/>
</dbReference>
<dbReference type="InterPro" id="IPR011929">
    <property type="entry name" value="Phage_pept_NlpC/P60"/>
</dbReference>
<dbReference type="STRING" id="1122180.Lokhon_00346"/>
<dbReference type="RefSeq" id="WP_017929456.1">
    <property type="nucleotide sequence ID" value="NZ_KB823001.1"/>
</dbReference>
<gene>
    <name evidence="6" type="ORF">Lokhon_00346</name>
</gene>
<protein>
    <submittedName>
        <fullName evidence="6">GTA NlpC/P60 family peptidase</fullName>
    </submittedName>
</protein>
<dbReference type="InterPro" id="IPR000064">
    <property type="entry name" value="NLP_P60_dom"/>
</dbReference>
<dbReference type="InterPro" id="IPR038765">
    <property type="entry name" value="Papain-like_cys_pep_sf"/>
</dbReference>
<evidence type="ECO:0000256" key="4">
    <source>
        <dbReference type="ARBA" id="ARBA00022807"/>
    </source>
</evidence>
<evidence type="ECO:0000259" key="5">
    <source>
        <dbReference type="PROSITE" id="PS51935"/>
    </source>
</evidence>
<reference evidence="6 7" key="1">
    <citation type="submission" date="2013-03" db="EMBL/GenBank/DDBJ databases">
        <authorList>
            <person name="Fiebig A."/>
            <person name="Goeker M."/>
            <person name="Klenk H.-P.P."/>
        </authorList>
    </citation>
    <scope>NUCLEOTIDE SEQUENCE [LARGE SCALE GENOMIC DNA]</scope>
    <source>
        <strain evidence="6 7">DSM 17492</strain>
    </source>
</reference>
<comment type="similarity">
    <text evidence="1">Belongs to the peptidase C40 family.</text>
</comment>
<keyword evidence="4" id="KW-0788">Thiol protease</keyword>